<evidence type="ECO:0000256" key="1">
    <source>
        <dbReference type="ARBA" id="ARBA00004651"/>
    </source>
</evidence>
<dbReference type="PANTHER" id="PTHR42718">
    <property type="entry name" value="MAJOR FACILITATOR SUPERFAMILY MULTIDRUG TRANSPORTER MFSC"/>
    <property type="match status" value="1"/>
</dbReference>
<feature type="transmembrane region" description="Helical" evidence="5">
    <location>
        <begin position="452"/>
        <end position="472"/>
    </location>
</feature>
<dbReference type="SUPFAM" id="SSF103473">
    <property type="entry name" value="MFS general substrate transporter"/>
    <property type="match status" value="1"/>
</dbReference>
<reference evidence="7 8" key="1">
    <citation type="submission" date="2024-08" db="EMBL/GenBank/DDBJ databases">
        <title>Genome mining of Saccharopolyspora cebuensis PGLac3 from Nigerian medicinal plant.</title>
        <authorList>
            <person name="Ezeobiora C.E."/>
            <person name="Igbokwe N.H."/>
            <person name="Amin D.H."/>
            <person name="Mendie U.E."/>
        </authorList>
    </citation>
    <scope>NUCLEOTIDE SEQUENCE [LARGE SCALE GENOMIC DNA]</scope>
    <source>
        <strain evidence="7 8">PGLac3</strain>
    </source>
</reference>
<dbReference type="PRINTS" id="PR01036">
    <property type="entry name" value="TCRTETB"/>
</dbReference>
<dbReference type="PROSITE" id="PS50850">
    <property type="entry name" value="MFS"/>
    <property type="match status" value="1"/>
</dbReference>
<comment type="caution">
    <text evidence="7">The sequence shown here is derived from an EMBL/GenBank/DDBJ whole genome shotgun (WGS) entry which is preliminary data.</text>
</comment>
<dbReference type="Proteomes" id="UP001564626">
    <property type="component" value="Unassembled WGS sequence"/>
</dbReference>
<feature type="transmembrane region" description="Helical" evidence="5">
    <location>
        <begin position="297"/>
        <end position="317"/>
    </location>
</feature>
<dbReference type="Gene3D" id="1.20.1250.20">
    <property type="entry name" value="MFS general substrate transporter like domains"/>
    <property type="match status" value="1"/>
</dbReference>
<proteinExistence type="predicted"/>
<feature type="transmembrane region" description="Helical" evidence="5">
    <location>
        <begin position="163"/>
        <end position="186"/>
    </location>
</feature>
<evidence type="ECO:0000256" key="3">
    <source>
        <dbReference type="ARBA" id="ARBA00022989"/>
    </source>
</evidence>
<dbReference type="RefSeq" id="WP_345361382.1">
    <property type="nucleotide sequence ID" value="NZ_BAABII010000005.1"/>
</dbReference>
<dbReference type="PANTHER" id="PTHR42718:SF42">
    <property type="entry name" value="EXPORT PROTEIN"/>
    <property type="match status" value="1"/>
</dbReference>
<feature type="transmembrane region" description="Helical" evidence="5">
    <location>
        <begin position="77"/>
        <end position="96"/>
    </location>
</feature>
<feature type="transmembrane region" description="Helical" evidence="5">
    <location>
        <begin position="46"/>
        <end position="65"/>
    </location>
</feature>
<dbReference type="CDD" id="cd17321">
    <property type="entry name" value="MFS_MMR_MDR_like"/>
    <property type="match status" value="1"/>
</dbReference>
<feature type="transmembrane region" description="Helical" evidence="5">
    <location>
        <begin position="329"/>
        <end position="348"/>
    </location>
</feature>
<dbReference type="Pfam" id="PF07690">
    <property type="entry name" value="MFS_1"/>
    <property type="match status" value="1"/>
</dbReference>
<evidence type="ECO:0000313" key="8">
    <source>
        <dbReference type="Proteomes" id="UP001564626"/>
    </source>
</evidence>
<accession>A0ABV4CAB3</accession>
<protein>
    <submittedName>
        <fullName evidence="7">MFS transporter</fullName>
    </submittedName>
</protein>
<keyword evidence="8" id="KW-1185">Reference proteome</keyword>
<comment type="subcellular location">
    <subcellularLocation>
        <location evidence="1">Cell membrane</location>
        <topology evidence="1">Multi-pass membrane protein</topology>
    </subcellularLocation>
</comment>
<feature type="transmembrane region" description="Helical" evidence="5">
    <location>
        <begin position="136"/>
        <end position="157"/>
    </location>
</feature>
<evidence type="ECO:0000256" key="4">
    <source>
        <dbReference type="ARBA" id="ARBA00023136"/>
    </source>
</evidence>
<feature type="transmembrane region" description="Helical" evidence="5">
    <location>
        <begin position="225"/>
        <end position="243"/>
    </location>
</feature>
<sequence>MERGHPRRWSILVALCAALLLVVVENTVLSVALPAIGRAFGSSTALLQGVVDAYVVVFAGLLVAAGAAADRYGHRRAALAGLLLFGLASVAAALAWSAWWLLLARALMGAGAALVMPSTLAVLVHVFPAEERPKAFAVWTAVASVAMALGPVLGGALVQAWSWSGIFLINVPLVAAALAGVARLVPEFRAPAAHRLDPVAAGLVILGTGALITALIIAGERGWESPAAPGALAVAVAALGWFAHRQRRDGAPMIDFALYRDRRFAGASAAAALLTLGTGSVLFVLTQYLQLVRGHSALAAGIAVIPLAAGTVLGSAVGGRAPGRIGARAAIALGFAVAAAGFTVLAALTPTSPYPVLACGLLLAGAGTGFAGPATTSTVLGSVPPARAGLGSALNDTHQQLGFALGVAALGGLFAARYRAGSPAPDRPLADALADPALSGPARTAFTSAQSATMLAAALCALAGAAVALAVLRARDSAAEPRGESLR</sequence>
<gene>
    <name evidence="7" type="ORF">AB8O55_01470</name>
</gene>
<dbReference type="Gene3D" id="1.20.1720.10">
    <property type="entry name" value="Multidrug resistance protein D"/>
    <property type="match status" value="1"/>
</dbReference>
<dbReference type="InterPro" id="IPR011701">
    <property type="entry name" value="MFS"/>
</dbReference>
<organism evidence="7 8">
    <name type="scientific">Saccharopolyspora cebuensis</name>
    <dbReference type="NCBI Taxonomy" id="418759"/>
    <lineage>
        <taxon>Bacteria</taxon>
        <taxon>Bacillati</taxon>
        <taxon>Actinomycetota</taxon>
        <taxon>Actinomycetes</taxon>
        <taxon>Pseudonocardiales</taxon>
        <taxon>Pseudonocardiaceae</taxon>
        <taxon>Saccharopolyspora</taxon>
    </lineage>
</organism>
<dbReference type="InterPro" id="IPR020846">
    <property type="entry name" value="MFS_dom"/>
</dbReference>
<feature type="transmembrane region" description="Helical" evidence="5">
    <location>
        <begin position="102"/>
        <end position="124"/>
    </location>
</feature>
<feature type="transmembrane region" description="Helical" evidence="5">
    <location>
        <begin position="401"/>
        <end position="420"/>
    </location>
</feature>
<evidence type="ECO:0000256" key="2">
    <source>
        <dbReference type="ARBA" id="ARBA00022692"/>
    </source>
</evidence>
<dbReference type="InterPro" id="IPR036259">
    <property type="entry name" value="MFS_trans_sf"/>
</dbReference>
<feature type="domain" description="Major facilitator superfamily (MFS) profile" evidence="6">
    <location>
        <begin position="11"/>
        <end position="475"/>
    </location>
</feature>
<keyword evidence="4 5" id="KW-0472">Membrane</keyword>
<evidence type="ECO:0000256" key="5">
    <source>
        <dbReference type="SAM" id="Phobius"/>
    </source>
</evidence>
<feature type="transmembrane region" description="Helical" evidence="5">
    <location>
        <begin position="264"/>
        <end position="285"/>
    </location>
</feature>
<evidence type="ECO:0000259" key="6">
    <source>
        <dbReference type="PROSITE" id="PS50850"/>
    </source>
</evidence>
<dbReference type="EMBL" id="JBGEHV010000002">
    <property type="protein sequence ID" value="MEY8038055.1"/>
    <property type="molecule type" value="Genomic_DNA"/>
</dbReference>
<keyword evidence="3 5" id="KW-1133">Transmembrane helix</keyword>
<feature type="transmembrane region" description="Helical" evidence="5">
    <location>
        <begin position="198"/>
        <end position="219"/>
    </location>
</feature>
<keyword evidence="2 5" id="KW-0812">Transmembrane</keyword>
<evidence type="ECO:0000313" key="7">
    <source>
        <dbReference type="EMBL" id="MEY8038055.1"/>
    </source>
</evidence>
<feature type="transmembrane region" description="Helical" evidence="5">
    <location>
        <begin position="354"/>
        <end position="380"/>
    </location>
</feature>
<name>A0ABV4CAB3_9PSEU</name>